<evidence type="ECO:0000313" key="1">
    <source>
        <dbReference type="EMBL" id="PCK31067.1"/>
    </source>
</evidence>
<reference evidence="2" key="1">
    <citation type="journal article" date="2019" name="Genome Announc.">
        <title>Draft Genome Sequence of Pseudoalteromonas piscicida Strain 36Y ROTHPW, an Hypersaline Seawater Isolate from the South Coast of Sonora, Mexico.</title>
        <authorList>
            <person name="Sanchez-Diaz R."/>
            <person name="Molina-Garza Z.J."/>
            <person name="Cruz-Suarez L.E."/>
            <person name="Selvin J."/>
            <person name="Kiran G.S."/>
            <person name="Ibarra-Gamez J.C."/>
            <person name="Gomez-Gil B."/>
            <person name="Galaviz-Silva L."/>
        </authorList>
    </citation>
    <scope>NUCLEOTIDE SEQUENCE [LARGE SCALE GENOMIC DNA]</scope>
    <source>
        <strain evidence="2">36Y_RITHPW</strain>
    </source>
</reference>
<accession>A0A2A5JNV9</accession>
<dbReference type="OrthoDB" id="6311075at2"/>
<comment type="caution">
    <text evidence="1">The sequence shown here is derived from an EMBL/GenBank/DDBJ whole genome shotgun (WGS) entry which is preliminary data.</text>
</comment>
<gene>
    <name evidence="1" type="ORF">CEX98_13480</name>
</gene>
<name>A0A2A5JNV9_PSEO7</name>
<dbReference type="EMBL" id="NKHF01000062">
    <property type="protein sequence ID" value="PCK31067.1"/>
    <property type="molecule type" value="Genomic_DNA"/>
</dbReference>
<keyword evidence="2" id="KW-1185">Reference proteome</keyword>
<protein>
    <submittedName>
        <fullName evidence="1">Uncharacterized protein</fullName>
    </submittedName>
</protein>
<evidence type="ECO:0000313" key="2">
    <source>
        <dbReference type="Proteomes" id="UP000228621"/>
    </source>
</evidence>
<dbReference type="Proteomes" id="UP000228621">
    <property type="component" value="Unassembled WGS sequence"/>
</dbReference>
<organism evidence="1 2">
    <name type="scientific">Pseudoalteromonas piscicida</name>
    <dbReference type="NCBI Taxonomy" id="43662"/>
    <lineage>
        <taxon>Bacteria</taxon>
        <taxon>Pseudomonadati</taxon>
        <taxon>Pseudomonadota</taxon>
        <taxon>Gammaproteobacteria</taxon>
        <taxon>Alteromonadales</taxon>
        <taxon>Pseudoalteromonadaceae</taxon>
        <taxon>Pseudoalteromonas</taxon>
    </lineage>
</organism>
<proteinExistence type="predicted"/>
<sequence length="114" mass="12841">MKGLIKLVVISLALISLKSYAVVFTCKGVLYDIYAIGNNSYEVRYERESGFDLEPVIIYPEHQYLLAPVLDAIREGEKYRTAYRLVIENRDGGNIKCHDGESNNALIGLTKVID</sequence>
<dbReference type="RefSeq" id="WP_099642585.1">
    <property type="nucleotide sequence ID" value="NZ_JAQPZX010000043.1"/>
</dbReference>
<dbReference type="AlphaFoldDB" id="A0A2A5JNV9"/>